<evidence type="ECO:0000313" key="2">
    <source>
        <dbReference type="Proteomes" id="UP000638732"/>
    </source>
</evidence>
<dbReference type="RefSeq" id="WP_166586131.1">
    <property type="nucleotide sequence ID" value="NZ_WWEO01000042.1"/>
</dbReference>
<reference evidence="1" key="1">
    <citation type="submission" date="2020-01" db="EMBL/GenBank/DDBJ databases">
        <authorList>
            <person name="Seo Y.L."/>
        </authorList>
    </citation>
    <scope>NUCLEOTIDE SEQUENCE</scope>
    <source>
        <strain evidence="1">R11</strain>
    </source>
</reference>
<dbReference type="Proteomes" id="UP000638732">
    <property type="component" value="Unassembled WGS sequence"/>
</dbReference>
<dbReference type="InterPro" id="IPR009351">
    <property type="entry name" value="AlkZ-like"/>
</dbReference>
<dbReference type="GO" id="GO:0003677">
    <property type="term" value="F:DNA binding"/>
    <property type="evidence" value="ECO:0007669"/>
    <property type="project" value="UniProtKB-KW"/>
</dbReference>
<accession>A0A965ZHG0</accession>
<dbReference type="AlphaFoldDB" id="A0A965ZHG0"/>
<dbReference type="PANTHER" id="PTHR38479:SF2">
    <property type="entry name" value="WINGED HELIX DNA-BINDING DOMAIN-CONTAINING PROTEIN"/>
    <property type="match status" value="1"/>
</dbReference>
<evidence type="ECO:0000313" key="1">
    <source>
        <dbReference type="EMBL" id="NCD70167.1"/>
    </source>
</evidence>
<dbReference type="EMBL" id="WWEO01000042">
    <property type="protein sequence ID" value="NCD70167.1"/>
    <property type="molecule type" value="Genomic_DNA"/>
</dbReference>
<reference evidence="1" key="2">
    <citation type="submission" date="2020-10" db="EMBL/GenBank/DDBJ databases">
        <title>Mucilaginibacter sp. nov., isolated from soil.</title>
        <authorList>
            <person name="Jeon C.O."/>
        </authorList>
    </citation>
    <scope>NUCLEOTIDE SEQUENCE</scope>
    <source>
        <strain evidence="1">R11</strain>
    </source>
</reference>
<name>A0A965ZHG0_9SPHI</name>
<dbReference type="PANTHER" id="PTHR38479">
    <property type="entry name" value="LMO0824 PROTEIN"/>
    <property type="match status" value="1"/>
</dbReference>
<gene>
    <name evidence="1" type="ORF">GSY63_12435</name>
</gene>
<comment type="caution">
    <text evidence="1">The sequence shown here is derived from an EMBL/GenBank/DDBJ whole genome shotgun (WGS) entry which is preliminary data.</text>
</comment>
<protein>
    <submittedName>
        <fullName evidence="1">Winged helix DNA-binding domain-containing protein</fullName>
    </submittedName>
</protein>
<dbReference type="Pfam" id="PF06224">
    <property type="entry name" value="AlkZ-like"/>
    <property type="match status" value="1"/>
</dbReference>
<organism evidence="1 2">
    <name type="scientific">Mucilaginibacter agri</name>
    <dbReference type="NCBI Taxonomy" id="2695265"/>
    <lineage>
        <taxon>Bacteria</taxon>
        <taxon>Pseudomonadati</taxon>
        <taxon>Bacteroidota</taxon>
        <taxon>Sphingobacteriia</taxon>
        <taxon>Sphingobacteriales</taxon>
        <taxon>Sphingobacteriaceae</taxon>
        <taxon>Mucilaginibacter</taxon>
    </lineage>
</organism>
<sequence>MNSQDIAFLRQVNQQLIDPHFTTVEKLVSWMGCIQSQEFASAKWAIANRVKGITDDTIEKAFNKGTILRTHVLRPTWHFVAPEDIRWMLKLTSPKIKAMSKGLHKRLSIDETILKKSKTIITAALNGGKHLTREQLLPFLNEKKINTDDIRLGFLLMDAELDGLICSGPKHGKQFTYALMDERVVAVNDIDREEAIGKLAKTYFKSRGPATIYDFAWWSGLGLPDCKIGIELNKAHLANEVVNGQAYWFSPIAPTAKPIKSVQLLPAFDEYTIAYKYRSDVLPVDCVKLTGNGIFKSLIVVNGQVAGTWNRTITKSEVNIQLIPVKPISKWAAKLILRAAKDYGKYLGKDSKVNET</sequence>
<keyword evidence="1" id="KW-0238">DNA-binding</keyword>
<proteinExistence type="predicted"/>
<keyword evidence="2" id="KW-1185">Reference proteome</keyword>